<feature type="compositionally biased region" description="Polar residues" evidence="3">
    <location>
        <begin position="67"/>
        <end position="83"/>
    </location>
</feature>
<dbReference type="AlphaFoldDB" id="A0AAD8NHI6"/>
<comment type="caution">
    <text evidence="4">The sequence shown here is derived from an EMBL/GenBank/DDBJ whole genome shotgun (WGS) entry which is preliminary data.</text>
</comment>
<evidence type="ECO:0000313" key="4">
    <source>
        <dbReference type="EMBL" id="KAK1410089.1"/>
    </source>
</evidence>
<keyword evidence="1" id="KW-0649">Protein kinase inhibitor</keyword>
<evidence type="ECO:0000256" key="1">
    <source>
        <dbReference type="ARBA" id="ARBA00023013"/>
    </source>
</evidence>
<dbReference type="InterPro" id="IPR040389">
    <property type="entry name" value="SMR"/>
</dbReference>
<keyword evidence="5" id="KW-1185">Reference proteome</keyword>
<sequence length="136" mass="15498">MAVYLIHFLDTNRFNFRVLHTAKHLILNMGFSKKLQVDGESIEGKKWVISGITICAPLKAVSTKTVNSEYDESSNSGSTTPTTKESRLPEKLHCPPPPPRKRRPVSKCYRKGDVEFFSSPELDSFFAKVERMKYKC</sequence>
<dbReference type="Proteomes" id="UP001229421">
    <property type="component" value="Unassembled WGS sequence"/>
</dbReference>
<reference evidence="4" key="1">
    <citation type="journal article" date="2023" name="bioRxiv">
        <title>Improved chromosome-level genome assembly for marigold (Tagetes erecta).</title>
        <authorList>
            <person name="Jiang F."/>
            <person name="Yuan L."/>
            <person name="Wang S."/>
            <person name="Wang H."/>
            <person name="Xu D."/>
            <person name="Wang A."/>
            <person name="Fan W."/>
        </authorList>
    </citation>
    <scope>NUCLEOTIDE SEQUENCE</scope>
    <source>
        <strain evidence="4">WSJ</strain>
        <tissue evidence="4">Leaf</tissue>
    </source>
</reference>
<keyword evidence="2" id="KW-0131">Cell cycle</keyword>
<organism evidence="4 5">
    <name type="scientific">Tagetes erecta</name>
    <name type="common">African marigold</name>
    <dbReference type="NCBI Taxonomy" id="13708"/>
    <lineage>
        <taxon>Eukaryota</taxon>
        <taxon>Viridiplantae</taxon>
        <taxon>Streptophyta</taxon>
        <taxon>Embryophyta</taxon>
        <taxon>Tracheophyta</taxon>
        <taxon>Spermatophyta</taxon>
        <taxon>Magnoliopsida</taxon>
        <taxon>eudicotyledons</taxon>
        <taxon>Gunneridae</taxon>
        <taxon>Pentapetalae</taxon>
        <taxon>asterids</taxon>
        <taxon>campanulids</taxon>
        <taxon>Asterales</taxon>
        <taxon>Asteraceae</taxon>
        <taxon>Asteroideae</taxon>
        <taxon>Heliantheae alliance</taxon>
        <taxon>Tageteae</taxon>
        <taxon>Tagetes</taxon>
    </lineage>
</organism>
<proteinExistence type="predicted"/>
<evidence type="ECO:0000256" key="3">
    <source>
        <dbReference type="SAM" id="MobiDB-lite"/>
    </source>
</evidence>
<feature type="region of interest" description="Disordered" evidence="3">
    <location>
        <begin position="67"/>
        <end position="106"/>
    </location>
</feature>
<dbReference type="EMBL" id="JAUHHV010000010">
    <property type="protein sequence ID" value="KAK1410089.1"/>
    <property type="molecule type" value="Genomic_DNA"/>
</dbReference>
<name>A0AAD8NHI6_TARER</name>
<evidence type="ECO:0000313" key="5">
    <source>
        <dbReference type="Proteomes" id="UP001229421"/>
    </source>
</evidence>
<gene>
    <name evidence="4" type="ORF">QVD17_36622</name>
</gene>
<protein>
    <submittedName>
        <fullName evidence="4">Uncharacterized protein</fullName>
    </submittedName>
</protein>
<dbReference type="GO" id="GO:0032875">
    <property type="term" value="P:regulation of DNA endoreduplication"/>
    <property type="evidence" value="ECO:0007669"/>
    <property type="project" value="InterPro"/>
</dbReference>
<dbReference type="PANTHER" id="PTHR33142">
    <property type="entry name" value="CYCLIN-DEPENDENT PROTEIN KINASE INHIBITOR SMR13"/>
    <property type="match status" value="1"/>
</dbReference>
<feature type="compositionally biased region" description="Basic and acidic residues" evidence="3">
    <location>
        <begin position="84"/>
        <end position="93"/>
    </location>
</feature>
<accession>A0AAD8NHI6</accession>
<evidence type="ECO:0000256" key="2">
    <source>
        <dbReference type="ARBA" id="ARBA00023306"/>
    </source>
</evidence>
<dbReference type="PANTHER" id="PTHR33142:SF48">
    <property type="entry name" value="CYCLIN-DEPENDENT PROTEIN KINASE INHIBITOR SMR15"/>
    <property type="match status" value="1"/>
</dbReference>
<dbReference type="GO" id="GO:0004860">
    <property type="term" value="F:protein kinase inhibitor activity"/>
    <property type="evidence" value="ECO:0007669"/>
    <property type="project" value="UniProtKB-KW"/>
</dbReference>